<evidence type="ECO:0000256" key="1">
    <source>
        <dbReference type="ARBA" id="ARBA00022679"/>
    </source>
</evidence>
<feature type="domain" description="Reverse transcriptase RNase H-like" evidence="8">
    <location>
        <begin position="195"/>
        <end position="262"/>
    </location>
</feature>
<protein>
    <submittedName>
        <fullName evidence="9">Transposon Tf2-6 polyprotein</fullName>
    </submittedName>
</protein>
<dbReference type="GO" id="GO:0004519">
    <property type="term" value="F:endonuclease activity"/>
    <property type="evidence" value="ECO:0007669"/>
    <property type="project" value="UniProtKB-KW"/>
</dbReference>
<organism evidence="9 10">
    <name type="scientific">Trichinella nelsoni</name>
    <dbReference type="NCBI Taxonomy" id="6336"/>
    <lineage>
        <taxon>Eukaryota</taxon>
        <taxon>Metazoa</taxon>
        <taxon>Ecdysozoa</taxon>
        <taxon>Nematoda</taxon>
        <taxon>Enoplea</taxon>
        <taxon>Dorylaimia</taxon>
        <taxon>Trichinellida</taxon>
        <taxon>Trichinellidae</taxon>
        <taxon>Trichinella</taxon>
    </lineage>
</organism>
<dbReference type="PANTHER" id="PTHR37984:SF5">
    <property type="entry name" value="PROTEIN NYNRIN-LIKE"/>
    <property type="match status" value="1"/>
</dbReference>
<dbReference type="Gene3D" id="3.30.70.270">
    <property type="match status" value="1"/>
</dbReference>
<dbReference type="Pfam" id="PF00078">
    <property type="entry name" value="RVT_1"/>
    <property type="match status" value="1"/>
</dbReference>
<dbReference type="SUPFAM" id="SSF56672">
    <property type="entry name" value="DNA/RNA polymerases"/>
    <property type="match status" value="1"/>
</dbReference>
<dbReference type="Proteomes" id="UP000054630">
    <property type="component" value="Unassembled WGS sequence"/>
</dbReference>
<evidence type="ECO:0000256" key="6">
    <source>
        <dbReference type="ARBA" id="ARBA00022918"/>
    </source>
</evidence>
<gene>
    <name evidence="9" type="primary">Tf2-6</name>
    <name evidence="9" type="ORF">T07_2393</name>
</gene>
<keyword evidence="6" id="KW-0695">RNA-directed DNA polymerase</keyword>
<dbReference type="GO" id="GO:0016787">
    <property type="term" value="F:hydrolase activity"/>
    <property type="evidence" value="ECO:0007669"/>
    <property type="project" value="UniProtKB-KW"/>
</dbReference>
<evidence type="ECO:0000259" key="8">
    <source>
        <dbReference type="Pfam" id="PF17917"/>
    </source>
</evidence>
<keyword evidence="1" id="KW-0808">Transferase</keyword>
<dbReference type="AlphaFoldDB" id="A0A0V0S720"/>
<dbReference type="InterPro" id="IPR043502">
    <property type="entry name" value="DNA/RNA_pol_sf"/>
</dbReference>
<dbReference type="Gene3D" id="3.10.10.10">
    <property type="entry name" value="HIV Type 1 Reverse Transcriptase, subunit A, domain 1"/>
    <property type="match status" value="1"/>
</dbReference>
<reference evidence="9 10" key="1">
    <citation type="submission" date="2015-01" db="EMBL/GenBank/DDBJ databases">
        <title>Evolution of Trichinella species and genotypes.</title>
        <authorList>
            <person name="Korhonen P.K."/>
            <person name="Edoardo P."/>
            <person name="Giuseppe L.R."/>
            <person name="Gasser R.B."/>
        </authorList>
    </citation>
    <scope>NUCLEOTIDE SEQUENCE [LARGE SCALE GENOMIC DNA]</scope>
    <source>
        <strain evidence="9">ISS37</strain>
    </source>
</reference>
<comment type="caution">
    <text evidence="9">The sequence shown here is derived from an EMBL/GenBank/DDBJ whole genome shotgun (WGS) entry which is preliminary data.</text>
</comment>
<evidence type="ECO:0000259" key="7">
    <source>
        <dbReference type="Pfam" id="PF00078"/>
    </source>
</evidence>
<dbReference type="GO" id="GO:0003964">
    <property type="term" value="F:RNA-directed DNA polymerase activity"/>
    <property type="evidence" value="ECO:0007669"/>
    <property type="project" value="UniProtKB-KW"/>
</dbReference>
<keyword evidence="2" id="KW-0548">Nucleotidyltransferase</keyword>
<dbReference type="InterPro" id="IPR041373">
    <property type="entry name" value="RT_RNaseH"/>
</dbReference>
<dbReference type="InterPro" id="IPR043128">
    <property type="entry name" value="Rev_trsase/Diguanyl_cyclase"/>
</dbReference>
<dbReference type="InterPro" id="IPR050951">
    <property type="entry name" value="Retrovirus_Pol_polyprotein"/>
</dbReference>
<sequence length="292" mass="32923">MKGTKSVLLSTVHSTGCLPFTKKDSVVQTIAKYRVFSTTDLKSAYHQIPILDEEKLYMACEADGSLYQFTSIPFGVTNGVACFQSVVAYLDDVTVCGLSQDDHDKNLEQFLSAAKKWNFTFNTAKYSFLTSKLRILGHEIENGEIRPGPQRLQPLRDLPFTIGYESSPASPSLTLKLCRYHWKPKQRSNLYETLHFDLETNASGVVIAAVLNQQGRSVAFFSRALQGPKKRYAVIEKEAQAIIEAIRHWKHYLRGRAFHYKNGQEVSKLYVQKKTITSEIVGHSFVDISGLC</sequence>
<dbReference type="Pfam" id="PF17917">
    <property type="entry name" value="RT_RNaseH"/>
    <property type="match status" value="1"/>
</dbReference>
<dbReference type="STRING" id="6336.A0A0V0S720"/>
<proteinExistence type="predicted"/>
<keyword evidence="10" id="KW-1185">Reference proteome</keyword>
<evidence type="ECO:0000313" key="10">
    <source>
        <dbReference type="Proteomes" id="UP000054630"/>
    </source>
</evidence>
<evidence type="ECO:0000256" key="2">
    <source>
        <dbReference type="ARBA" id="ARBA00022695"/>
    </source>
</evidence>
<evidence type="ECO:0000313" key="9">
    <source>
        <dbReference type="EMBL" id="KRX22529.1"/>
    </source>
</evidence>
<keyword evidence="4" id="KW-0255">Endonuclease</keyword>
<dbReference type="InterPro" id="IPR000477">
    <property type="entry name" value="RT_dom"/>
</dbReference>
<dbReference type="PANTHER" id="PTHR37984">
    <property type="entry name" value="PROTEIN CBG26694"/>
    <property type="match status" value="1"/>
</dbReference>
<evidence type="ECO:0000256" key="4">
    <source>
        <dbReference type="ARBA" id="ARBA00022759"/>
    </source>
</evidence>
<evidence type="ECO:0000256" key="5">
    <source>
        <dbReference type="ARBA" id="ARBA00022801"/>
    </source>
</evidence>
<name>A0A0V0S720_9BILA</name>
<dbReference type="OrthoDB" id="6764824at2759"/>
<feature type="domain" description="Reverse transcriptase" evidence="7">
    <location>
        <begin position="86"/>
        <end position="140"/>
    </location>
</feature>
<accession>A0A0V0S720</accession>
<evidence type="ECO:0000256" key="3">
    <source>
        <dbReference type="ARBA" id="ARBA00022722"/>
    </source>
</evidence>
<keyword evidence="5" id="KW-0378">Hydrolase</keyword>
<dbReference type="EMBL" id="JYDL01000031">
    <property type="protein sequence ID" value="KRX22529.1"/>
    <property type="molecule type" value="Genomic_DNA"/>
</dbReference>
<dbReference type="CDD" id="cd01647">
    <property type="entry name" value="RT_LTR"/>
    <property type="match status" value="1"/>
</dbReference>
<keyword evidence="3" id="KW-0540">Nuclease</keyword>